<dbReference type="NCBIfam" id="NF041761">
    <property type="entry name" value="PtuB"/>
    <property type="match status" value="1"/>
</dbReference>
<sequence>MKKINKTPPPDVLTQYANQHPDATWETFKGRSTRRYKQIKEIIFTDQGHLCAYCEKTLVGLSQDKKRIEHYHSKSDNDNAAINLHLDWNNLMGVCLGGEDTKEIHALPENLSCDSYKAHLENSNMLEIPCHGVVLNPLDIIATPVLFDFEKSTGKLVVNSEACEIYIPETNEFPNVVELVDYTIKVFNLNCDRLIDERLKLFRHYQNCLKKAKNINNKNIYADLAVSWFSKKWPSYFTTRRLILGDFAERYLFESNYDG</sequence>
<dbReference type="InterPro" id="IPR053575">
    <property type="entry name" value="Retron_Ec78_HNH_endo"/>
</dbReference>
<dbReference type="EMBL" id="UOFJ01000303">
    <property type="protein sequence ID" value="VAW68023.1"/>
    <property type="molecule type" value="Genomic_DNA"/>
</dbReference>
<reference evidence="1" key="1">
    <citation type="submission" date="2018-06" db="EMBL/GenBank/DDBJ databases">
        <authorList>
            <person name="Zhirakovskaya E."/>
        </authorList>
    </citation>
    <scope>NUCLEOTIDE SEQUENCE</scope>
</reference>
<protein>
    <recommendedName>
        <fullName evidence="2">TIGR02646 family protein</fullName>
    </recommendedName>
</protein>
<evidence type="ECO:0000313" key="1">
    <source>
        <dbReference type="EMBL" id="VAW68023.1"/>
    </source>
</evidence>
<accession>A0A3B0XV10</accession>
<gene>
    <name evidence="1" type="ORF">MNBD_GAMMA10-787</name>
</gene>
<dbReference type="InterPro" id="IPR013467">
    <property type="entry name" value="HNH78-like"/>
</dbReference>
<dbReference type="AlphaFoldDB" id="A0A3B0XV10"/>
<evidence type="ECO:0008006" key="2">
    <source>
        <dbReference type="Google" id="ProtNLM"/>
    </source>
</evidence>
<name>A0A3B0XV10_9ZZZZ</name>
<dbReference type="NCBIfam" id="TIGR02646">
    <property type="entry name" value="retron system putative HNH endonuclease"/>
    <property type="match status" value="1"/>
</dbReference>
<organism evidence="1">
    <name type="scientific">hydrothermal vent metagenome</name>
    <dbReference type="NCBI Taxonomy" id="652676"/>
    <lineage>
        <taxon>unclassified sequences</taxon>
        <taxon>metagenomes</taxon>
        <taxon>ecological metagenomes</taxon>
    </lineage>
</organism>
<proteinExistence type="predicted"/>